<comment type="caution">
    <text evidence="1">The sequence shown here is derived from an EMBL/GenBank/DDBJ whole genome shotgun (WGS) entry which is preliminary data.</text>
</comment>
<evidence type="ECO:0000313" key="2">
    <source>
        <dbReference type="Proteomes" id="UP000290289"/>
    </source>
</evidence>
<dbReference type="Proteomes" id="UP000290289">
    <property type="component" value="Chromosome 11"/>
</dbReference>
<organism evidence="1 2">
    <name type="scientific">Malus domestica</name>
    <name type="common">Apple</name>
    <name type="synonym">Pyrus malus</name>
    <dbReference type="NCBI Taxonomy" id="3750"/>
    <lineage>
        <taxon>Eukaryota</taxon>
        <taxon>Viridiplantae</taxon>
        <taxon>Streptophyta</taxon>
        <taxon>Embryophyta</taxon>
        <taxon>Tracheophyta</taxon>
        <taxon>Spermatophyta</taxon>
        <taxon>Magnoliopsida</taxon>
        <taxon>eudicotyledons</taxon>
        <taxon>Gunneridae</taxon>
        <taxon>Pentapetalae</taxon>
        <taxon>rosids</taxon>
        <taxon>fabids</taxon>
        <taxon>Rosales</taxon>
        <taxon>Rosaceae</taxon>
        <taxon>Amygdaloideae</taxon>
        <taxon>Maleae</taxon>
        <taxon>Malus</taxon>
    </lineage>
</organism>
<protein>
    <recommendedName>
        <fullName evidence="3">Myb/SANT-like domain-containing protein</fullName>
    </recommendedName>
</protein>
<dbReference type="AlphaFoldDB" id="A0A498IMP0"/>
<name>A0A498IMP0_MALDO</name>
<accession>A0A498IMP0</accession>
<dbReference type="PANTHER" id="PTHR45125:SF3">
    <property type="entry name" value="NO-APICAL-MERISTEM-ASSOCIATED CARBOXY-TERMINAL DOMAIN PROTEIN"/>
    <property type="match status" value="1"/>
</dbReference>
<dbReference type="PANTHER" id="PTHR45125">
    <property type="entry name" value="F21J9.4-RELATED"/>
    <property type="match status" value="1"/>
</dbReference>
<keyword evidence="2" id="KW-1185">Reference proteome</keyword>
<evidence type="ECO:0000313" key="1">
    <source>
        <dbReference type="EMBL" id="RXH83252.1"/>
    </source>
</evidence>
<sequence>MKGPDSFRFADLFYPSTVGSSEAPTKHGNYSIEEDVALCRAYIMINEDPIIGNGQALTTFWKHVVVVFNKIMIDIGEERTPRSLKSRWYITINAKSNKFNEVARCSHIGIPLYCKVIFVLFCPKIHVSPCDYFWLHNRRMSYHTLVVPITITLHHLVLLSLSLSLPLVPATPENRKKDSGEIFQSLDETTTGVGTPISGDFQENFQPKHGELAGILLDMVSRSISEEFTID</sequence>
<dbReference type="EMBL" id="RDQH01000337">
    <property type="protein sequence ID" value="RXH83252.1"/>
    <property type="molecule type" value="Genomic_DNA"/>
</dbReference>
<reference evidence="1 2" key="1">
    <citation type="submission" date="2018-10" db="EMBL/GenBank/DDBJ databases">
        <title>A high-quality apple genome assembly.</title>
        <authorList>
            <person name="Hu J."/>
        </authorList>
    </citation>
    <scope>NUCLEOTIDE SEQUENCE [LARGE SCALE GENOMIC DNA]</scope>
    <source>
        <strain evidence="2">cv. HFTH1</strain>
        <tissue evidence="1">Young leaf</tissue>
    </source>
</reference>
<gene>
    <name evidence="1" type="ORF">DVH24_003750</name>
</gene>
<proteinExistence type="predicted"/>
<evidence type="ECO:0008006" key="3">
    <source>
        <dbReference type="Google" id="ProtNLM"/>
    </source>
</evidence>